<evidence type="ECO:0000259" key="1">
    <source>
        <dbReference type="Pfam" id="PF07883"/>
    </source>
</evidence>
<proteinExistence type="predicted"/>
<organism evidence="2 3">
    <name type="scientific">Candidatus Beckwithbacteria bacterium CG23_combo_of_CG06-09_8_20_14_all_34_8</name>
    <dbReference type="NCBI Taxonomy" id="1974497"/>
    <lineage>
        <taxon>Bacteria</taxon>
        <taxon>Candidatus Beckwithiibacteriota</taxon>
    </lineage>
</organism>
<gene>
    <name evidence="2" type="ORF">COX08_00170</name>
</gene>
<feature type="domain" description="Cupin type-2" evidence="1">
    <location>
        <begin position="32"/>
        <end position="95"/>
    </location>
</feature>
<comment type="caution">
    <text evidence="2">The sequence shown here is derived from an EMBL/GenBank/DDBJ whole genome shotgun (WGS) entry which is preliminary data.</text>
</comment>
<dbReference type="Proteomes" id="UP000229459">
    <property type="component" value="Unassembled WGS sequence"/>
</dbReference>
<dbReference type="EMBL" id="PCSR01000004">
    <property type="protein sequence ID" value="PIP53576.1"/>
    <property type="molecule type" value="Genomic_DNA"/>
</dbReference>
<dbReference type="CDD" id="cd02223">
    <property type="entry name" value="cupin_Bh2720-like"/>
    <property type="match status" value="1"/>
</dbReference>
<sequence>MKGYFGHIEDLTLQNNNFRQVIFTGNQSQLVLMTLQPNEEIGMETHHGNDQFFRFESGIGKVIIGDESFEVKDGDCVVIPSGTAHNIINTSASDFLKMYTIYSPAHHPEGTIHVTKAEAMEAEEHEHH</sequence>
<dbReference type="Gene3D" id="2.60.120.10">
    <property type="entry name" value="Jelly Rolls"/>
    <property type="match status" value="1"/>
</dbReference>
<dbReference type="InterPro" id="IPR011051">
    <property type="entry name" value="RmlC_Cupin_sf"/>
</dbReference>
<evidence type="ECO:0000313" key="3">
    <source>
        <dbReference type="Proteomes" id="UP000229459"/>
    </source>
</evidence>
<dbReference type="InterPro" id="IPR014710">
    <property type="entry name" value="RmlC-like_jellyroll"/>
</dbReference>
<dbReference type="Pfam" id="PF07883">
    <property type="entry name" value="Cupin_2"/>
    <property type="match status" value="1"/>
</dbReference>
<reference evidence="2 3" key="1">
    <citation type="submission" date="2017-09" db="EMBL/GenBank/DDBJ databases">
        <title>Depth-based differentiation of microbial function through sediment-hosted aquifers and enrichment of novel symbionts in the deep terrestrial subsurface.</title>
        <authorList>
            <person name="Probst A.J."/>
            <person name="Ladd B."/>
            <person name="Jarett J.K."/>
            <person name="Geller-Mcgrath D.E."/>
            <person name="Sieber C.M."/>
            <person name="Emerson J.B."/>
            <person name="Anantharaman K."/>
            <person name="Thomas B.C."/>
            <person name="Malmstrom R."/>
            <person name="Stieglmeier M."/>
            <person name="Klingl A."/>
            <person name="Woyke T."/>
            <person name="Ryan C.M."/>
            <person name="Banfield J.F."/>
        </authorList>
    </citation>
    <scope>NUCLEOTIDE SEQUENCE [LARGE SCALE GENOMIC DNA]</scope>
    <source>
        <strain evidence="2">CG23_combo_of_CG06-09_8_20_14_all_34_8</strain>
    </source>
</reference>
<dbReference type="SUPFAM" id="SSF51182">
    <property type="entry name" value="RmlC-like cupins"/>
    <property type="match status" value="1"/>
</dbReference>
<dbReference type="InterPro" id="IPR052538">
    <property type="entry name" value="Flavonoid_dioxygenase-like"/>
</dbReference>
<protein>
    <submittedName>
        <fullName evidence="2">Cupin</fullName>
    </submittedName>
</protein>
<accession>A0A2H0B7F4</accession>
<dbReference type="PANTHER" id="PTHR43346:SF1">
    <property type="entry name" value="QUERCETIN 2,3-DIOXYGENASE-RELATED"/>
    <property type="match status" value="1"/>
</dbReference>
<evidence type="ECO:0000313" key="2">
    <source>
        <dbReference type="EMBL" id="PIP53576.1"/>
    </source>
</evidence>
<dbReference type="AlphaFoldDB" id="A0A2H0B7F4"/>
<dbReference type="PANTHER" id="PTHR43346">
    <property type="entry name" value="LIGAND BINDING DOMAIN PROTEIN, PUTATIVE (AFU_ORTHOLOGUE AFUA_6G14370)-RELATED"/>
    <property type="match status" value="1"/>
</dbReference>
<dbReference type="InterPro" id="IPR013096">
    <property type="entry name" value="Cupin_2"/>
</dbReference>
<name>A0A2H0B7F4_9BACT</name>